<dbReference type="eggNOG" id="KOG4086">
    <property type="taxonomic scope" value="Eukaryota"/>
</dbReference>
<dbReference type="OMA" id="QGILNQP"/>
<comment type="subunit">
    <text evidence="7">Component of the Mediator complex.</text>
</comment>
<reference evidence="8" key="3">
    <citation type="submission" date="2015-02" db="UniProtKB">
        <authorList>
            <consortium name="EnsemblProtists"/>
        </authorList>
    </citation>
    <scope>IDENTIFICATION</scope>
    <source>
        <strain evidence="8">DAOM BR144</strain>
    </source>
</reference>
<organism evidence="8 9">
    <name type="scientific">Globisporangium ultimum (strain ATCC 200006 / CBS 805.95 / DAOM BR144)</name>
    <name type="common">Pythium ultimum</name>
    <dbReference type="NCBI Taxonomy" id="431595"/>
    <lineage>
        <taxon>Eukaryota</taxon>
        <taxon>Sar</taxon>
        <taxon>Stramenopiles</taxon>
        <taxon>Oomycota</taxon>
        <taxon>Peronosporomycetes</taxon>
        <taxon>Pythiales</taxon>
        <taxon>Pythiaceae</taxon>
        <taxon>Globisporangium</taxon>
    </lineage>
</organism>
<comment type="similarity">
    <text evidence="2 7">Belongs to the Mediator complex subunit 31 family.</text>
</comment>
<sequence length="141" mass="16327">MAANAHASAGVAAASSSAALPSVDVPSNNIRFQIELEFIQCLASPAYLNYLAINRYFDNPAFLNYLQYLKYWKQPQYAKYIVYPHALAFLDMLDDERFRQMIQREDFMTLVHSQQFYHWQTFLNNRMEVKVKDEDAAPSSS</sequence>
<dbReference type="InParanoid" id="K3WGM9"/>
<keyword evidence="4 7" id="KW-0010">Activator</keyword>
<dbReference type="Gene3D" id="1.10.10.1340">
    <property type="entry name" value="Mediator of RNA polymerase II, submodule Med31 (Soh1)"/>
    <property type="match status" value="1"/>
</dbReference>
<comment type="function">
    <text evidence="7">Component of the Mediator complex, a coactivator involved in the regulated transcription of nearly all RNA polymerase II-dependent genes. Mediator functions as a bridge to convey information from gene-specific regulatory proteins to the basal RNA polymerase II transcription machinery. Mediator is recruited to promoters by direct interactions with regulatory proteins and serves as a scaffold for the assembly of a functional preinitiation complex with RNA polymerase II and the general transcription factors.</text>
</comment>
<dbReference type="InterPro" id="IPR008831">
    <property type="entry name" value="Mediator_Med31"/>
</dbReference>
<dbReference type="EMBL" id="GL376567">
    <property type="status" value="NOT_ANNOTATED_CDS"/>
    <property type="molecule type" value="Genomic_DNA"/>
</dbReference>
<keyword evidence="3 7" id="KW-0805">Transcription regulation</keyword>
<dbReference type="AlphaFoldDB" id="K3WGM9"/>
<dbReference type="InterPro" id="IPR038089">
    <property type="entry name" value="Med31_sf"/>
</dbReference>
<keyword evidence="6 7" id="KW-0539">Nucleus</keyword>
<dbReference type="GO" id="GO:0016592">
    <property type="term" value="C:mediator complex"/>
    <property type="evidence" value="ECO:0007669"/>
    <property type="project" value="InterPro"/>
</dbReference>
<evidence type="ECO:0000256" key="3">
    <source>
        <dbReference type="ARBA" id="ARBA00023015"/>
    </source>
</evidence>
<accession>K3WGM9</accession>
<dbReference type="EnsemblProtists" id="PYU1_T004120">
    <property type="protein sequence ID" value="PYU1_T004120"/>
    <property type="gene ID" value="PYU1_G004110"/>
</dbReference>
<evidence type="ECO:0000313" key="8">
    <source>
        <dbReference type="EnsemblProtists" id="PYU1_T004120"/>
    </source>
</evidence>
<dbReference type="Pfam" id="PF05669">
    <property type="entry name" value="Med31"/>
    <property type="match status" value="1"/>
</dbReference>
<dbReference type="HOGENOM" id="CLU_071681_3_2_1"/>
<dbReference type="FunFam" id="1.10.10.1340:FF:000001">
    <property type="entry name" value="Mediator of RNA polymerase II transcription subunit 31"/>
    <property type="match status" value="1"/>
</dbReference>
<protein>
    <recommendedName>
        <fullName evidence="7">Mediator of RNA polymerase II transcription subunit 31</fullName>
    </recommendedName>
</protein>
<name>K3WGM9_GLOUD</name>
<dbReference type="Proteomes" id="UP000019132">
    <property type="component" value="Unassembled WGS sequence"/>
</dbReference>
<evidence type="ECO:0000256" key="6">
    <source>
        <dbReference type="ARBA" id="ARBA00023242"/>
    </source>
</evidence>
<proteinExistence type="inferred from homology"/>
<dbReference type="GO" id="GO:0003712">
    <property type="term" value="F:transcription coregulator activity"/>
    <property type="evidence" value="ECO:0007669"/>
    <property type="project" value="InterPro"/>
</dbReference>
<reference evidence="9" key="2">
    <citation type="submission" date="2010-04" db="EMBL/GenBank/DDBJ databases">
        <authorList>
            <person name="Buell R."/>
            <person name="Hamilton J."/>
            <person name="Hostetler J."/>
        </authorList>
    </citation>
    <scope>NUCLEOTIDE SEQUENCE [LARGE SCALE GENOMIC DNA]</scope>
    <source>
        <strain evidence="9">DAOM:BR144</strain>
    </source>
</reference>
<evidence type="ECO:0000256" key="4">
    <source>
        <dbReference type="ARBA" id="ARBA00023159"/>
    </source>
</evidence>
<evidence type="ECO:0000256" key="5">
    <source>
        <dbReference type="ARBA" id="ARBA00023163"/>
    </source>
</evidence>
<dbReference type="GO" id="GO:0006355">
    <property type="term" value="P:regulation of DNA-templated transcription"/>
    <property type="evidence" value="ECO:0007669"/>
    <property type="project" value="InterPro"/>
</dbReference>
<dbReference type="STRING" id="431595.K3WGM9"/>
<evidence type="ECO:0000256" key="1">
    <source>
        <dbReference type="ARBA" id="ARBA00004123"/>
    </source>
</evidence>
<evidence type="ECO:0000256" key="7">
    <source>
        <dbReference type="RuleBase" id="RU364129"/>
    </source>
</evidence>
<dbReference type="VEuPathDB" id="FungiDB:PYU1_G004110"/>
<comment type="subcellular location">
    <subcellularLocation>
        <location evidence="1 7">Nucleus</location>
    </subcellularLocation>
</comment>
<keyword evidence="5 7" id="KW-0804">Transcription</keyword>
<evidence type="ECO:0000256" key="2">
    <source>
        <dbReference type="ARBA" id="ARBA00006378"/>
    </source>
</evidence>
<reference evidence="9" key="1">
    <citation type="journal article" date="2010" name="Genome Biol.">
        <title>Genome sequence of the necrotrophic plant pathogen Pythium ultimum reveals original pathogenicity mechanisms and effector repertoire.</title>
        <authorList>
            <person name="Levesque C.A."/>
            <person name="Brouwer H."/>
            <person name="Cano L."/>
            <person name="Hamilton J.P."/>
            <person name="Holt C."/>
            <person name="Huitema E."/>
            <person name="Raffaele S."/>
            <person name="Robideau G.P."/>
            <person name="Thines M."/>
            <person name="Win J."/>
            <person name="Zerillo M.M."/>
            <person name="Beakes G.W."/>
            <person name="Boore J.L."/>
            <person name="Busam D."/>
            <person name="Dumas B."/>
            <person name="Ferriera S."/>
            <person name="Fuerstenberg S.I."/>
            <person name="Gachon C.M."/>
            <person name="Gaulin E."/>
            <person name="Govers F."/>
            <person name="Grenville-Briggs L."/>
            <person name="Horner N."/>
            <person name="Hostetler J."/>
            <person name="Jiang R.H."/>
            <person name="Johnson J."/>
            <person name="Krajaejun T."/>
            <person name="Lin H."/>
            <person name="Meijer H.J."/>
            <person name="Moore B."/>
            <person name="Morris P."/>
            <person name="Phuntmart V."/>
            <person name="Puiu D."/>
            <person name="Shetty J."/>
            <person name="Stajich J.E."/>
            <person name="Tripathy S."/>
            <person name="Wawra S."/>
            <person name="van West P."/>
            <person name="Whitty B.R."/>
            <person name="Coutinho P.M."/>
            <person name="Henrissat B."/>
            <person name="Martin F."/>
            <person name="Thomas P.D."/>
            <person name="Tyler B.M."/>
            <person name="De Vries R.P."/>
            <person name="Kamoun S."/>
            <person name="Yandell M."/>
            <person name="Tisserat N."/>
            <person name="Buell C.R."/>
        </authorList>
    </citation>
    <scope>NUCLEOTIDE SEQUENCE</scope>
    <source>
        <strain evidence="9">DAOM:BR144</strain>
    </source>
</reference>
<keyword evidence="9" id="KW-1185">Reference proteome</keyword>
<evidence type="ECO:0000313" key="9">
    <source>
        <dbReference type="Proteomes" id="UP000019132"/>
    </source>
</evidence>
<dbReference type="PANTHER" id="PTHR13186">
    <property type="entry name" value="MEDIATOR OF RNA POLYMERASE II TRANSCRIPTION SUBUNIT 31"/>
    <property type="match status" value="1"/>
</dbReference>